<dbReference type="InterPro" id="IPR016193">
    <property type="entry name" value="Cytidine_deaminase-like"/>
</dbReference>
<dbReference type="Proteomes" id="UP000178349">
    <property type="component" value="Unassembled WGS sequence"/>
</dbReference>
<evidence type="ECO:0000313" key="3">
    <source>
        <dbReference type="Proteomes" id="UP000178349"/>
    </source>
</evidence>
<dbReference type="EMBL" id="MFQW01000027">
    <property type="protein sequence ID" value="OGH86251.1"/>
    <property type="molecule type" value="Genomic_DNA"/>
</dbReference>
<feature type="domain" description="CMP/dCMP-type deaminase" evidence="1">
    <location>
        <begin position="7"/>
        <end position="117"/>
    </location>
</feature>
<dbReference type="PROSITE" id="PS51747">
    <property type="entry name" value="CYT_DCMP_DEAMINASES_2"/>
    <property type="match status" value="1"/>
</dbReference>
<name>A0A1F6NQN9_9BACT</name>
<dbReference type="Gene3D" id="3.40.140.10">
    <property type="entry name" value="Cytidine Deaminase, domain 2"/>
    <property type="match status" value="1"/>
</dbReference>
<reference evidence="2 3" key="1">
    <citation type="journal article" date="2016" name="Nat. Commun.">
        <title>Thousands of microbial genomes shed light on interconnected biogeochemical processes in an aquifer system.</title>
        <authorList>
            <person name="Anantharaman K."/>
            <person name="Brown C.T."/>
            <person name="Hug L.A."/>
            <person name="Sharon I."/>
            <person name="Castelle C.J."/>
            <person name="Probst A.J."/>
            <person name="Thomas B.C."/>
            <person name="Singh A."/>
            <person name="Wilkins M.J."/>
            <person name="Karaoz U."/>
            <person name="Brodie E.L."/>
            <person name="Williams K.H."/>
            <person name="Hubbard S.S."/>
            <person name="Banfield J.F."/>
        </authorList>
    </citation>
    <scope>NUCLEOTIDE SEQUENCE [LARGE SCALE GENOMIC DNA]</scope>
</reference>
<dbReference type="SUPFAM" id="SSF53927">
    <property type="entry name" value="Cytidine deaminase-like"/>
    <property type="match status" value="1"/>
</dbReference>
<dbReference type="PANTHER" id="PTHR11079">
    <property type="entry name" value="CYTOSINE DEAMINASE FAMILY MEMBER"/>
    <property type="match status" value="1"/>
</dbReference>
<dbReference type="PANTHER" id="PTHR11079:SF202">
    <property type="entry name" value="TRNA-SPECIFIC ADENOSINE DEAMINASE"/>
    <property type="match status" value="1"/>
</dbReference>
<dbReference type="CDD" id="cd01285">
    <property type="entry name" value="nucleoside_deaminase"/>
    <property type="match status" value="1"/>
</dbReference>
<proteinExistence type="predicted"/>
<dbReference type="GO" id="GO:0002100">
    <property type="term" value="P:tRNA wobble adenosine to inosine editing"/>
    <property type="evidence" value="ECO:0007669"/>
    <property type="project" value="TreeGrafter"/>
</dbReference>
<evidence type="ECO:0000313" key="2">
    <source>
        <dbReference type="EMBL" id="OGH86251.1"/>
    </source>
</evidence>
<evidence type="ECO:0000259" key="1">
    <source>
        <dbReference type="PROSITE" id="PS51747"/>
    </source>
</evidence>
<comment type="caution">
    <text evidence="2">The sequence shown here is derived from an EMBL/GenBank/DDBJ whole genome shotgun (WGS) entry which is preliminary data.</text>
</comment>
<gene>
    <name evidence="2" type="ORF">A2493_00085</name>
</gene>
<dbReference type="InterPro" id="IPR002125">
    <property type="entry name" value="CMP_dCMP_dom"/>
</dbReference>
<sequence length="154" mass="17471">MIYMNQEIKEKLMRLAMKEAAKATKRGNPPFGAVLTDMDGNLIAKDYNTTNSKTDPTAHAQMNLIRQVTKKLKSQNLSDYCLVSNAQDCSMCFDAAIKANIKNFIFGYAEDHTLTPKITVFEMNERCEQKANIETGILKEECQKQIEEARKIVK</sequence>
<dbReference type="AlphaFoldDB" id="A0A1F6NQN9"/>
<accession>A0A1F6NQN9</accession>
<organism evidence="2 3">
    <name type="scientific">Candidatus Magasanikbacteria bacterium RIFOXYC12_FULL_33_11</name>
    <dbReference type="NCBI Taxonomy" id="1798701"/>
    <lineage>
        <taxon>Bacteria</taxon>
        <taxon>Candidatus Magasanikiibacteriota</taxon>
    </lineage>
</organism>
<protein>
    <recommendedName>
        <fullName evidence="1">CMP/dCMP-type deaminase domain-containing protein</fullName>
    </recommendedName>
</protein>
<dbReference type="Pfam" id="PF00383">
    <property type="entry name" value="dCMP_cyt_deam_1"/>
    <property type="match status" value="1"/>
</dbReference>
<dbReference type="GO" id="GO:0052717">
    <property type="term" value="F:tRNA-specific adenosine-34 deaminase activity"/>
    <property type="evidence" value="ECO:0007669"/>
    <property type="project" value="TreeGrafter"/>
</dbReference>